<reference evidence="1 2" key="1">
    <citation type="journal article" date="2011" name="Stand. Genomic Sci.">
        <title>Complete genome sequence of Rhodospirillum rubrum type strain (S1).</title>
        <authorList>
            <person name="Munk A.C."/>
            <person name="Copeland A."/>
            <person name="Lucas S."/>
            <person name="Lapidus A."/>
            <person name="Del Rio T.G."/>
            <person name="Barry K."/>
            <person name="Detter J.C."/>
            <person name="Hammon N."/>
            <person name="Israni S."/>
            <person name="Pitluck S."/>
            <person name="Brettin T."/>
            <person name="Bruce D."/>
            <person name="Han C."/>
            <person name="Tapia R."/>
            <person name="Gilna P."/>
            <person name="Schmutz J."/>
            <person name="Larimer F."/>
            <person name="Land M."/>
            <person name="Kyrpides N.C."/>
            <person name="Mavromatis K."/>
            <person name="Richardson P."/>
            <person name="Rohde M."/>
            <person name="Goker M."/>
            <person name="Klenk H.P."/>
            <person name="Zhang Y."/>
            <person name="Roberts G.P."/>
            <person name="Reslewic S."/>
            <person name="Schwartz D.C."/>
        </authorList>
    </citation>
    <scope>NUCLEOTIDE SEQUENCE [LARGE SCALE GENOMIC DNA]</scope>
    <source>
        <strain evidence="2">ATCC 11170 / ATH 1.1.1 / DSM 467 / LMG 4362 / NCIMB 8255 / S1</strain>
    </source>
</reference>
<proteinExistence type="predicted"/>
<dbReference type="eggNOG" id="COG3153">
    <property type="taxonomic scope" value="Bacteria"/>
</dbReference>
<dbReference type="Proteomes" id="UP000001929">
    <property type="component" value="Chromosome"/>
</dbReference>
<evidence type="ECO:0000313" key="2">
    <source>
        <dbReference type="Proteomes" id="UP000001929"/>
    </source>
</evidence>
<keyword evidence="2" id="KW-1185">Reference proteome</keyword>
<dbReference type="PATRIC" id="fig|269796.9.peg.1725"/>
<dbReference type="AlphaFoldDB" id="Q2RTU6"/>
<sequence>MVVHDAQRVIGYYGVAPTAVVSTVPPRSIKTGQPPNPIPCLLLGQEAAGLEAAGHPTPSPPATA</sequence>
<dbReference type="HOGENOM" id="CLU_2864931_0_0_5"/>
<organism evidence="1 2">
    <name type="scientific">Rhodospirillum rubrum (strain ATCC 11170 / ATH 1.1.1 / DSM 467 / LMG 4362 / NCIMB 8255 / S1)</name>
    <dbReference type="NCBI Taxonomy" id="269796"/>
    <lineage>
        <taxon>Bacteria</taxon>
        <taxon>Pseudomonadati</taxon>
        <taxon>Pseudomonadota</taxon>
        <taxon>Alphaproteobacteria</taxon>
        <taxon>Rhodospirillales</taxon>
        <taxon>Rhodospirillaceae</taxon>
        <taxon>Rhodospirillum</taxon>
    </lineage>
</organism>
<name>Q2RTU6_RHORT</name>
<gene>
    <name evidence="1" type="ordered locus">Rru_A1649</name>
</gene>
<dbReference type="EMBL" id="CP000230">
    <property type="protein sequence ID" value="ABC22449.1"/>
    <property type="molecule type" value="Genomic_DNA"/>
</dbReference>
<accession>Q2RTU6</accession>
<evidence type="ECO:0000313" key="1">
    <source>
        <dbReference type="EMBL" id="ABC22449.1"/>
    </source>
</evidence>
<protein>
    <submittedName>
        <fullName evidence="1">Uncharacterized protein</fullName>
    </submittedName>
</protein>
<dbReference type="EnsemblBacteria" id="ABC22449">
    <property type="protein sequence ID" value="ABC22449"/>
    <property type="gene ID" value="Rru_A1649"/>
</dbReference>
<dbReference type="KEGG" id="rru:Rru_A1649"/>